<comment type="caution">
    <text evidence="1">The sequence shown here is derived from an EMBL/GenBank/DDBJ whole genome shotgun (WGS) entry which is preliminary data.</text>
</comment>
<dbReference type="AlphaFoldDB" id="A0A2Z6QFU6"/>
<evidence type="ECO:0000313" key="1">
    <source>
        <dbReference type="EMBL" id="GBB89020.1"/>
    </source>
</evidence>
<dbReference type="EMBL" id="BLAL01000002">
    <property type="protein sequence ID" value="GES72525.1"/>
    <property type="molecule type" value="Genomic_DNA"/>
</dbReference>
<dbReference type="OrthoDB" id="2440306at2759"/>
<keyword evidence="3" id="KW-1185">Reference proteome</keyword>
<dbReference type="STRING" id="94130.A0A2Z6QFU6"/>
<dbReference type="EMBL" id="BEXD01000631">
    <property type="protein sequence ID" value="GBB89020.1"/>
    <property type="molecule type" value="Genomic_DNA"/>
</dbReference>
<dbReference type="Proteomes" id="UP000247702">
    <property type="component" value="Unassembled WGS sequence"/>
</dbReference>
<accession>A0A2Z6QFU6</accession>
<organism evidence="1 3">
    <name type="scientific">Rhizophagus clarus</name>
    <dbReference type="NCBI Taxonomy" id="94130"/>
    <lineage>
        <taxon>Eukaryota</taxon>
        <taxon>Fungi</taxon>
        <taxon>Fungi incertae sedis</taxon>
        <taxon>Mucoromycota</taxon>
        <taxon>Glomeromycotina</taxon>
        <taxon>Glomeromycetes</taxon>
        <taxon>Glomerales</taxon>
        <taxon>Glomeraceae</taxon>
        <taxon>Rhizophagus</taxon>
    </lineage>
</organism>
<reference evidence="1 3" key="1">
    <citation type="submission" date="2017-11" db="EMBL/GenBank/DDBJ databases">
        <title>The genome of Rhizophagus clarus HR1 reveals common genetic basis of auxotrophy among arbuscular mycorrhizal fungi.</title>
        <authorList>
            <person name="Kobayashi Y."/>
        </authorList>
    </citation>
    <scope>NUCLEOTIDE SEQUENCE [LARGE SCALE GENOMIC DNA]</scope>
    <source>
        <strain evidence="1 3">HR1</strain>
    </source>
</reference>
<evidence type="ECO:0008006" key="4">
    <source>
        <dbReference type="Google" id="ProtNLM"/>
    </source>
</evidence>
<proteinExistence type="predicted"/>
<reference evidence="2" key="2">
    <citation type="submission" date="2019-10" db="EMBL/GenBank/DDBJ databases">
        <title>Conservation and host-specific expression of non-tandemly repeated heterogenous ribosome RNA gene in arbuscular mycorrhizal fungi.</title>
        <authorList>
            <person name="Maeda T."/>
            <person name="Kobayashi Y."/>
            <person name="Nakagawa T."/>
            <person name="Ezawa T."/>
            <person name="Yamaguchi K."/>
            <person name="Bino T."/>
            <person name="Nishimoto Y."/>
            <person name="Shigenobu S."/>
            <person name="Kawaguchi M."/>
        </authorList>
    </citation>
    <scope>NUCLEOTIDE SEQUENCE</scope>
    <source>
        <strain evidence="2">HR1</strain>
    </source>
</reference>
<protein>
    <recommendedName>
        <fullName evidence="4">FAR1 domain-containing protein</fullName>
    </recommendedName>
</protein>
<sequence>MDIYQFEFNPVYINITQDIEGIEYTNVDKENSDTLIIEFENIPKDTKFNMWDKVDNYFDEYGARNGFAIIKYRMKQNGKDQIHKRTLVYEFNGTYKPKKSAEAALKGTQQNIKTKKLNRLWHINLFFPDQTTQISITIFVNKHNHILVPKT</sequence>
<evidence type="ECO:0000313" key="2">
    <source>
        <dbReference type="EMBL" id="GES72525.1"/>
    </source>
</evidence>
<dbReference type="Proteomes" id="UP000615446">
    <property type="component" value="Unassembled WGS sequence"/>
</dbReference>
<name>A0A2Z6QFU6_9GLOM</name>
<gene>
    <name evidence="2" type="ORF">RCL2_000009100</name>
    <name evidence="1" type="ORF">RclHR1_15660002</name>
</gene>
<evidence type="ECO:0000313" key="3">
    <source>
        <dbReference type="Proteomes" id="UP000247702"/>
    </source>
</evidence>